<dbReference type="InterPro" id="IPR010310">
    <property type="entry name" value="T7SS_ESAT-6-like"/>
</dbReference>
<dbReference type="EMBL" id="JAGSXH010000051">
    <property type="protein sequence ID" value="MBS2964450.1"/>
    <property type="molecule type" value="Genomic_DNA"/>
</dbReference>
<proteinExistence type="inferred from homology"/>
<evidence type="ECO:0000256" key="1">
    <source>
        <dbReference type="RuleBase" id="RU362001"/>
    </source>
</evidence>
<comment type="similarity">
    <text evidence="1">Belongs to the WXG100 family.</text>
</comment>
<dbReference type="Gene3D" id="1.10.287.1060">
    <property type="entry name" value="ESAT-6-like"/>
    <property type="match status" value="1"/>
</dbReference>
<dbReference type="NCBIfam" id="TIGR03930">
    <property type="entry name" value="WXG100_ESAT6"/>
    <property type="match status" value="1"/>
</dbReference>
<keyword evidence="3" id="KW-1185">Reference proteome</keyword>
<comment type="caution">
    <text evidence="2">The sequence shown here is derived from an EMBL/GenBank/DDBJ whole genome shotgun (WGS) entry which is preliminary data.</text>
</comment>
<evidence type="ECO:0000313" key="2">
    <source>
        <dbReference type="EMBL" id="MBS2964450.1"/>
    </source>
</evidence>
<organism evidence="2 3">
    <name type="scientific">Actinocrinis puniceicyclus</name>
    <dbReference type="NCBI Taxonomy" id="977794"/>
    <lineage>
        <taxon>Bacteria</taxon>
        <taxon>Bacillati</taxon>
        <taxon>Actinomycetota</taxon>
        <taxon>Actinomycetes</taxon>
        <taxon>Catenulisporales</taxon>
        <taxon>Actinospicaceae</taxon>
        <taxon>Actinocrinis</taxon>
    </lineage>
</organism>
<evidence type="ECO:0000313" key="3">
    <source>
        <dbReference type="Proteomes" id="UP000677913"/>
    </source>
</evidence>
<protein>
    <recommendedName>
        <fullName evidence="1">ESAT-6-like protein</fullName>
    </recommendedName>
</protein>
<dbReference type="Pfam" id="PF06013">
    <property type="entry name" value="WXG100"/>
    <property type="match status" value="1"/>
</dbReference>
<dbReference type="RefSeq" id="WP_211468816.1">
    <property type="nucleotide sequence ID" value="NZ_JAGSXH010000051.1"/>
</dbReference>
<dbReference type="AlphaFoldDB" id="A0A8J8BDG1"/>
<name>A0A8J8BDG1_9ACTN</name>
<dbReference type="Proteomes" id="UP000677913">
    <property type="component" value="Unassembled WGS sequence"/>
</dbReference>
<accession>A0A8J8BDG1</accession>
<gene>
    <name evidence="2" type="ORF">KGA66_15440</name>
</gene>
<sequence>MVASGEISVVFGDVEDAAAKVRSVGANIDMLLADLRTMLRPLAAEWTGAAAENYQSQQRLWDSAAQDLHAVLLRIASVLDTSHLAYVDTESQLHNLWA</sequence>
<reference evidence="2" key="1">
    <citation type="submission" date="2021-04" db="EMBL/GenBank/DDBJ databases">
        <title>Genome based classification of Actinospica acidithermotolerans sp. nov., an actinobacterium isolated from an Indonesian hot spring.</title>
        <authorList>
            <person name="Kusuma A.B."/>
            <person name="Putra K.E."/>
            <person name="Nafisah S."/>
            <person name="Loh J."/>
            <person name="Nouioui I."/>
            <person name="Goodfellow M."/>
        </authorList>
    </citation>
    <scope>NUCLEOTIDE SEQUENCE</scope>
    <source>
        <strain evidence="2">DSM 45618</strain>
    </source>
</reference>
<dbReference type="SUPFAM" id="SSF140453">
    <property type="entry name" value="EsxAB dimer-like"/>
    <property type="match status" value="1"/>
</dbReference>
<dbReference type="InterPro" id="IPR036689">
    <property type="entry name" value="ESAT-6-like_sf"/>
</dbReference>